<dbReference type="RefSeq" id="WP_114686256.1">
    <property type="nucleotide sequence ID" value="NZ_QQNB01000001.1"/>
</dbReference>
<dbReference type="Proteomes" id="UP000253918">
    <property type="component" value="Unassembled WGS sequence"/>
</dbReference>
<accession>A0A369VX16</accession>
<gene>
    <name evidence="2" type="ORF">DVW87_02945</name>
</gene>
<feature type="signal peptide" evidence="1">
    <location>
        <begin position="1"/>
        <end position="22"/>
    </location>
</feature>
<evidence type="ECO:0000313" key="2">
    <source>
        <dbReference type="EMBL" id="RDE06673.1"/>
    </source>
</evidence>
<protein>
    <submittedName>
        <fullName evidence="2">Uncharacterized protein</fullName>
    </submittedName>
</protein>
<sequence length="97" mass="10416">MKKFLAAAAVTLSLLAPVAVYARTAEKQSFKHEGQTYVYTVTDKQGATVYQGRRFPSGSAFRLVRRGDYVTGRSGGTPVAFRVESARGTAAITVAAR</sequence>
<organism evidence="2 3">
    <name type="scientific">Sphingomonas aracearum</name>
    <dbReference type="NCBI Taxonomy" id="2283317"/>
    <lineage>
        <taxon>Bacteria</taxon>
        <taxon>Pseudomonadati</taxon>
        <taxon>Pseudomonadota</taxon>
        <taxon>Alphaproteobacteria</taxon>
        <taxon>Sphingomonadales</taxon>
        <taxon>Sphingomonadaceae</taxon>
        <taxon>Sphingomonas</taxon>
    </lineage>
</organism>
<evidence type="ECO:0000313" key="3">
    <source>
        <dbReference type="Proteomes" id="UP000253918"/>
    </source>
</evidence>
<evidence type="ECO:0000256" key="1">
    <source>
        <dbReference type="SAM" id="SignalP"/>
    </source>
</evidence>
<dbReference type="AlphaFoldDB" id="A0A369VX16"/>
<comment type="caution">
    <text evidence="2">The sequence shown here is derived from an EMBL/GenBank/DDBJ whole genome shotgun (WGS) entry which is preliminary data.</text>
</comment>
<keyword evidence="3" id="KW-1185">Reference proteome</keyword>
<dbReference type="OrthoDB" id="7451042at2"/>
<dbReference type="EMBL" id="QQNB01000001">
    <property type="protein sequence ID" value="RDE06673.1"/>
    <property type="molecule type" value="Genomic_DNA"/>
</dbReference>
<name>A0A369VX16_9SPHN</name>
<feature type="chain" id="PRO_5016686678" evidence="1">
    <location>
        <begin position="23"/>
        <end position="97"/>
    </location>
</feature>
<proteinExistence type="predicted"/>
<keyword evidence="1" id="KW-0732">Signal</keyword>
<reference evidence="2 3" key="1">
    <citation type="submission" date="2018-07" db="EMBL/GenBank/DDBJ databases">
        <title>a novel species of Sphingomonas isolated from the rhizosphere soil of Araceae plant.</title>
        <authorList>
            <person name="Zhiyong W."/>
            <person name="Qinglan Z."/>
            <person name="Zhiwei F."/>
            <person name="Ding X."/>
            <person name="Gejiao W."/>
            <person name="Shixue Z."/>
        </authorList>
    </citation>
    <scope>NUCLEOTIDE SEQUENCE [LARGE SCALE GENOMIC DNA]</scope>
    <source>
        <strain evidence="2 3">WZY 27</strain>
    </source>
</reference>